<evidence type="ECO:0000256" key="5">
    <source>
        <dbReference type="ARBA" id="ARBA00022801"/>
    </source>
</evidence>
<feature type="transmembrane region" description="Helical" evidence="8">
    <location>
        <begin position="20"/>
        <end position="46"/>
    </location>
</feature>
<accession>A0AAV5UD26</accession>
<evidence type="ECO:0000259" key="9">
    <source>
        <dbReference type="Pfam" id="PF01431"/>
    </source>
</evidence>
<keyword evidence="7" id="KW-0482">Metalloprotease</keyword>
<dbReference type="GO" id="GO:0016485">
    <property type="term" value="P:protein processing"/>
    <property type="evidence" value="ECO:0007669"/>
    <property type="project" value="TreeGrafter"/>
</dbReference>
<comment type="cofactor">
    <cofactor evidence="1">
        <name>Zn(2+)</name>
        <dbReference type="ChEBI" id="CHEBI:29105"/>
    </cofactor>
</comment>
<keyword evidence="8" id="KW-1133">Transmembrane helix</keyword>
<proteinExistence type="inferred from homology"/>
<protein>
    <recommendedName>
        <fullName evidence="13">Peptidase</fullName>
    </recommendedName>
</protein>
<organism evidence="11 12">
    <name type="scientific">Pristionchus entomophagus</name>
    <dbReference type="NCBI Taxonomy" id="358040"/>
    <lineage>
        <taxon>Eukaryota</taxon>
        <taxon>Metazoa</taxon>
        <taxon>Ecdysozoa</taxon>
        <taxon>Nematoda</taxon>
        <taxon>Chromadorea</taxon>
        <taxon>Rhabditida</taxon>
        <taxon>Rhabditina</taxon>
        <taxon>Diplogasteromorpha</taxon>
        <taxon>Diplogasteroidea</taxon>
        <taxon>Neodiplogasteridae</taxon>
        <taxon>Pristionchus</taxon>
    </lineage>
</organism>
<evidence type="ECO:0000313" key="12">
    <source>
        <dbReference type="Proteomes" id="UP001432027"/>
    </source>
</evidence>
<dbReference type="AlphaFoldDB" id="A0AAV5UD26"/>
<evidence type="ECO:0000256" key="3">
    <source>
        <dbReference type="ARBA" id="ARBA00022670"/>
    </source>
</evidence>
<keyword evidence="8" id="KW-0472">Membrane</keyword>
<keyword evidence="4" id="KW-0479">Metal-binding</keyword>
<dbReference type="InterPro" id="IPR042089">
    <property type="entry name" value="Peptidase_M13_dom_2"/>
</dbReference>
<evidence type="ECO:0000256" key="4">
    <source>
        <dbReference type="ARBA" id="ARBA00022723"/>
    </source>
</evidence>
<keyword evidence="3" id="KW-0645">Protease</keyword>
<keyword evidence="12" id="KW-1185">Reference proteome</keyword>
<feature type="domain" description="Peptidase M13 C-terminal" evidence="9">
    <location>
        <begin position="618"/>
        <end position="836"/>
    </location>
</feature>
<dbReference type="InterPro" id="IPR024079">
    <property type="entry name" value="MetalloPept_cat_dom_sf"/>
</dbReference>
<dbReference type="CDD" id="cd08662">
    <property type="entry name" value="M13"/>
    <property type="match status" value="1"/>
</dbReference>
<dbReference type="Proteomes" id="UP001432027">
    <property type="component" value="Unassembled WGS sequence"/>
</dbReference>
<dbReference type="Gene3D" id="1.10.1380.10">
    <property type="entry name" value="Neutral endopeptidase , domain2"/>
    <property type="match status" value="1"/>
</dbReference>
<keyword evidence="6" id="KW-0862">Zinc</keyword>
<dbReference type="GO" id="GO:0005886">
    <property type="term" value="C:plasma membrane"/>
    <property type="evidence" value="ECO:0007669"/>
    <property type="project" value="TreeGrafter"/>
</dbReference>
<evidence type="ECO:0000313" key="11">
    <source>
        <dbReference type="EMBL" id="GMT04864.1"/>
    </source>
</evidence>
<dbReference type="Pfam" id="PF05649">
    <property type="entry name" value="Peptidase_M13_N"/>
    <property type="match status" value="1"/>
</dbReference>
<sequence>EGKNHLSRCLSRERPTMSKLLGFTSVLVLAALGVAIASLIFNILIFNQINTSDNTDPSTDPTASPSPNDGGCPTVGEISKADSFKEAANRLLSTIDLGADPCEDFYQFTCGKYLQDTDLEGQSRKGTYVEAQYQINLDLANYFDSKKLKDLKAKTEQYQKNFFDICVADGKQEATDPAVRMAKWKDINKDLVSDIGFPLFNVKGVPTDIEDVFAAMGNMERLYTGGPLITSMVTSDFKDNNTNALYLNQPALHFARDYFVKPQFIDILQGYAADITDLLVAYGDNLGVKINHDFCCNKNPALGDRDCAQQVAEWAVNIERSIAMSSWPDTELRNYKQQYTAFDDLDMLDYRFQSLFLGRYVRALLKMDKDAKIDGFKVVLSQPSYFAALDGMFDAGHISLEDYTNYLAIHFLLDNTAEYGIDIPSADAPKRNTKRSNTEPKWDRYITRRGHGARRISRRPLNSKGLASNEDDAIRTCCIDTLIDYMPYGPGYTYVRNRDDKYDVQKDVQIMTDNIIQQFGEMLESLDWLDDESRGRAHAKSDYLVRNYLWPEFFGDFKDFKTIDDYNQNYHLLGTPDGMTYWDALKQLKSGIMTTEQFDIVAKPGNRTNFLLSPATVNAWYQPERNSITFPFGILNPPYYNLLYPQAYNYAGQGGTGGHELTHGYDDEGTQFDEQGMLADCKFTHCSILDDESRSGFVDMAQCVVQQFNSQCCPLKKGNVRCANGDTTQGENIADIGGQQAAYRAYNKFIADQRQAELRLPGLEQYTPNQIFWMTYGVSWCMKITDDRLTRQLKTDPHAPSSCRVNQVLQDIPQFGQDFKCKQGKSPMFPKKEDRCMVWVGF</sequence>
<evidence type="ECO:0000256" key="8">
    <source>
        <dbReference type="SAM" id="Phobius"/>
    </source>
</evidence>
<evidence type="ECO:0000259" key="10">
    <source>
        <dbReference type="Pfam" id="PF05649"/>
    </source>
</evidence>
<keyword evidence="8" id="KW-0812">Transmembrane</keyword>
<evidence type="ECO:0000256" key="2">
    <source>
        <dbReference type="ARBA" id="ARBA00007357"/>
    </source>
</evidence>
<comment type="similarity">
    <text evidence="2">Belongs to the peptidase M13 family.</text>
</comment>
<comment type="caution">
    <text evidence="11">The sequence shown here is derived from an EMBL/GenBank/DDBJ whole genome shotgun (WGS) entry which is preliminary data.</text>
</comment>
<dbReference type="InterPro" id="IPR000718">
    <property type="entry name" value="Peptidase_M13"/>
</dbReference>
<dbReference type="SUPFAM" id="SSF55486">
    <property type="entry name" value="Metalloproteases ('zincins'), catalytic domain"/>
    <property type="match status" value="1"/>
</dbReference>
<feature type="non-terminal residue" evidence="11">
    <location>
        <position position="1"/>
    </location>
</feature>
<dbReference type="Gene3D" id="3.40.390.10">
    <property type="entry name" value="Collagenase (Catalytic Domain)"/>
    <property type="match status" value="1"/>
</dbReference>
<dbReference type="GO" id="GO:0046872">
    <property type="term" value="F:metal ion binding"/>
    <property type="evidence" value="ECO:0007669"/>
    <property type="project" value="UniProtKB-KW"/>
</dbReference>
<dbReference type="PROSITE" id="PS51885">
    <property type="entry name" value="NEPRILYSIN"/>
    <property type="match status" value="1"/>
</dbReference>
<dbReference type="EMBL" id="BTSX01000006">
    <property type="protein sequence ID" value="GMT04864.1"/>
    <property type="molecule type" value="Genomic_DNA"/>
</dbReference>
<dbReference type="InterPro" id="IPR018497">
    <property type="entry name" value="Peptidase_M13_C"/>
</dbReference>
<dbReference type="PRINTS" id="PR00786">
    <property type="entry name" value="NEPRILYSIN"/>
</dbReference>
<dbReference type="Pfam" id="PF01431">
    <property type="entry name" value="Peptidase_M13"/>
    <property type="match status" value="1"/>
</dbReference>
<gene>
    <name evidence="11" type="ORF">PENTCL1PPCAC_27038</name>
</gene>
<evidence type="ECO:0000256" key="7">
    <source>
        <dbReference type="ARBA" id="ARBA00023049"/>
    </source>
</evidence>
<evidence type="ECO:0000256" key="6">
    <source>
        <dbReference type="ARBA" id="ARBA00022833"/>
    </source>
</evidence>
<feature type="domain" description="Peptidase M13 N-terminal" evidence="10">
    <location>
        <begin position="101"/>
        <end position="548"/>
    </location>
</feature>
<name>A0AAV5UD26_9BILA</name>
<dbReference type="PANTHER" id="PTHR11733">
    <property type="entry name" value="ZINC METALLOPROTEASE FAMILY M13 NEPRILYSIN-RELATED"/>
    <property type="match status" value="1"/>
</dbReference>
<dbReference type="GO" id="GO:0004222">
    <property type="term" value="F:metalloendopeptidase activity"/>
    <property type="evidence" value="ECO:0007669"/>
    <property type="project" value="InterPro"/>
</dbReference>
<reference evidence="11" key="1">
    <citation type="submission" date="2023-10" db="EMBL/GenBank/DDBJ databases">
        <title>Genome assembly of Pristionchus species.</title>
        <authorList>
            <person name="Yoshida K."/>
            <person name="Sommer R.J."/>
        </authorList>
    </citation>
    <scope>NUCLEOTIDE SEQUENCE</scope>
    <source>
        <strain evidence="11">RS0144</strain>
    </source>
</reference>
<evidence type="ECO:0008006" key="13">
    <source>
        <dbReference type="Google" id="ProtNLM"/>
    </source>
</evidence>
<dbReference type="PANTHER" id="PTHR11733:SF188">
    <property type="entry name" value="NEPRILYSIN"/>
    <property type="match status" value="1"/>
</dbReference>
<evidence type="ECO:0000256" key="1">
    <source>
        <dbReference type="ARBA" id="ARBA00001947"/>
    </source>
</evidence>
<keyword evidence="5" id="KW-0378">Hydrolase</keyword>
<dbReference type="InterPro" id="IPR008753">
    <property type="entry name" value="Peptidase_M13_N"/>
</dbReference>